<dbReference type="InterPro" id="IPR011035">
    <property type="entry name" value="Ribosomal_bL25/Gln-tRNA_synth"/>
</dbReference>
<dbReference type="PANTHER" id="PTHR33284:SF1">
    <property type="entry name" value="RIBOSOMAL PROTEIN L25_GLN-TRNA SYNTHETASE, ANTI-CODON-BINDING DOMAIN-CONTAINING PROTEIN"/>
    <property type="match status" value="1"/>
</dbReference>
<dbReference type="OrthoDB" id="9790002at2"/>
<sequence>MSKLALMGEMRDSTKKKSLKALRREGYVPGILYGRNIENKNIKIRENDLKRTFNYCNVGSKVELNIGNEGILTLVKNIQYHAVKGNIIHIDFQELTKGEKIRVKIPIHLTNKSSVESNTMVVQEQLKEIEIQTLPEYLPDNIEVDACVLDSKESITVADLDIYNNKDIEILSEPEQVIATLAYASKQEAAVTEEDTFASLTDL</sequence>
<gene>
    <name evidence="5" type="primary">rplY</name>
    <name evidence="5" type="synonym">ctc</name>
    <name evidence="8" type="ORF">SAMN02194393_04258</name>
</gene>
<dbReference type="InterPro" id="IPR001021">
    <property type="entry name" value="Ribosomal_bL25_long"/>
</dbReference>
<evidence type="ECO:0000256" key="3">
    <source>
        <dbReference type="ARBA" id="ARBA00022980"/>
    </source>
</evidence>
<dbReference type="InterPro" id="IPR020057">
    <property type="entry name" value="Ribosomal_bL25_b-dom"/>
</dbReference>
<evidence type="ECO:0000259" key="7">
    <source>
        <dbReference type="Pfam" id="PF14693"/>
    </source>
</evidence>
<dbReference type="Gene3D" id="2.170.120.20">
    <property type="entry name" value="Ribosomal protein L25, beta domain"/>
    <property type="match status" value="1"/>
</dbReference>
<dbReference type="GO" id="GO:0008097">
    <property type="term" value="F:5S rRNA binding"/>
    <property type="evidence" value="ECO:0007669"/>
    <property type="project" value="InterPro"/>
</dbReference>
<protein>
    <recommendedName>
        <fullName evidence="5">Large ribosomal subunit protein bL25</fullName>
    </recommendedName>
    <alternativeName>
        <fullName evidence="5">General stress protein CTC</fullName>
    </alternativeName>
</protein>
<dbReference type="HAMAP" id="MF_01334">
    <property type="entry name" value="Ribosomal_bL25_CTC"/>
    <property type="match status" value="1"/>
</dbReference>
<dbReference type="RefSeq" id="WP_079494445.1">
    <property type="nucleotide sequence ID" value="NZ_FUZT01000012.1"/>
</dbReference>
<dbReference type="Gene3D" id="2.40.240.10">
    <property type="entry name" value="Ribosomal Protein L25, Chain P"/>
    <property type="match status" value="1"/>
</dbReference>
<dbReference type="PANTHER" id="PTHR33284">
    <property type="entry name" value="RIBOSOMAL PROTEIN L25/GLN-TRNA SYNTHETASE, ANTI-CODON-BINDING DOMAIN-CONTAINING PROTEIN"/>
    <property type="match status" value="1"/>
</dbReference>
<dbReference type="EMBL" id="FUZT01000012">
    <property type="protein sequence ID" value="SKC84855.1"/>
    <property type="molecule type" value="Genomic_DNA"/>
</dbReference>
<dbReference type="InterPro" id="IPR020930">
    <property type="entry name" value="Ribosomal_uL5_bac-type"/>
</dbReference>
<organism evidence="8 9">
    <name type="scientific">Maledivibacter halophilus</name>
    <dbReference type="NCBI Taxonomy" id="36842"/>
    <lineage>
        <taxon>Bacteria</taxon>
        <taxon>Bacillati</taxon>
        <taxon>Bacillota</taxon>
        <taxon>Clostridia</taxon>
        <taxon>Peptostreptococcales</taxon>
        <taxon>Caminicellaceae</taxon>
        <taxon>Maledivibacter</taxon>
    </lineage>
</organism>
<evidence type="ECO:0000256" key="5">
    <source>
        <dbReference type="HAMAP-Rule" id="MF_01334"/>
    </source>
</evidence>
<evidence type="ECO:0000256" key="2">
    <source>
        <dbReference type="ARBA" id="ARBA00022884"/>
    </source>
</evidence>
<dbReference type="CDD" id="cd00495">
    <property type="entry name" value="Ribosomal_L25_TL5_CTC"/>
    <property type="match status" value="1"/>
</dbReference>
<keyword evidence="4 5" id="KW-0687">Ribonucleoprotein</keyword>
<comment type="subunit">
    <text evidence="5">Part of the 50S ribosomal subunit; part of the 5S rRNA/L5/L18/L25 subcomplex. Contacts the 5S rRNA. Binds to the 5S rRNA independently of L5 and L18.</text>
</comment>
<dbReference type="NCBIfam" id="TIGR00731">
    <property type="entry name" value="bL25_bact_ctc"/>
    <property type="match status" value="1"/>
</dbReference>
<dbReference type="Pfam" id="PF14693">
    <property type="entry name" value="Ribosomal_TL5_C"/>
    <property type="match status" value="1"/>
</dbReference>
<dbReference type="SUPFAM" id="SSF50715">
    <property type="entry name" value="Ribosomal protein L25-like"/>
    <property type="match status" value="1"/>
</dbReference>
<reference evidence="8 9" key="1">
    <citation type="submission" date="2017-02" db="EMBL/GenBank/DDBJ databases">
        <authorList>
            <person name="Peterson S.W."/>
        </authorList>
    </citation>
    <scope>NUCLEOTIDE SEQUENCE [LARGE SCALE GENOMIC DNA]</scope>
    <source>
        <strain evidence="8 9">M1</strain>
    </source>
</reference>
<keyword evidence="2 5" id="KW-0694">RNA-binding</keyword>
<feature type="domain" description="Large ribosomal subunit protein bL25 beta" evidence="7">
    <location>
        <begin position="100"/>
        <end position="182"/>
    </location>
</feature>
<evidence type="ECO:0000256" key="4">
    <source>
        <dbReference type="ARBA" id="ARBA00023274"/>
    </source>
</evidence>
<evidence type="ECO:0000313" key="9">
    <source>
        <dbReference type="Proteomes" id="UP000190285"/>
    </source>
</evidence>
<dbReference type="InterPro" id="IPR037121">
    <property type="entry name" value="Ribosomal_bL25_C"/>
</dbReference>
<dbReference type="Proteomes" id="UP000190285">
    <property type="component" value="Unassembled WGS sequence"/>
</dbReference>
<dbReference type="GO" id="GO:0003735">
    <property type="term" value="F:structural constituent of ribosome"/>
    <property type="evidence" value="ECO:0007669"/>
    <property type="project" value="InterPro"/>
</dbReference>
<proteinExistence type="inferred from homology"/>
<feature type="domain" description="Large ribosomal subunit protein bL25 L25" evidence="6">
    <location>
        <begin position="8"/>
        <end position="92"/>
    </location>
</feature>
<keyword evidence="1 5" id="KW-0699">rRNA-binding</keyword>
<dbReference type="STRING" id="36842.SAMN02194393_04258"/>
<comment type="similarity">
    <text evidence="5">Belongs to the bacterial ribosomal protein bL25 family. CTC subfamily.</text>
</comment>
<accession>A0A1T5M9P1</accession>
<dbReference type="Pfam" id="PF01386">
    <property type="entry name" value="Ribosomal_L25p"/>
    <property type="match status" value="1"/>
</dbReference>
<dbReference type="GO" id="GO:0022625">
    <property type="term" value="C:cytosolic large ribosomal subunit"/>
    <property type="evidence" value="ECO:0007669"/>
    <property type="project" value="TreeGrafter"/>
</dbReference>
<comment type="function">
    <text evidence="5">This is one of the proteins that binds to the 5S RNA in the ribosome where it forms part of the central protuberance.</text>
</comment>
<keyword evidence="3 5" id="KW-0689">Ribosomal protein</keyword>
<name>A0A1T5M9P1_9FIRM</name>
<dbReference type="GO" id="GO:0006412">
    <property type="term" value="P:translation"/>
    <property type="evidence" value="ECO:0007669"/>
    <property type="project" value="UniProtKB-UniRule"/>
</dbReference>
<evidence type="ECO:0000256" key="1">
    <source>
        <dbReference type="ARBA" id="ARBA00022730"/>
    </source>
</evidence>
<keyword evidence="9" id="KW-1185">Reference proteome</keyword>
<dbReference type="InterPro" id="IPR029751">
    <property type="entry name" value="Ribosomal_L25_dom"/>
</dbReference>
<evidence type="ECO:0000259" key="6">
    <source>
        <dbReference type="Pfam" id="PF01386"/>
    </source>
</evidence>
<dbReference type="AlphaFoldDB" id="A0A1T5M9P1"/>
<evidence type="ECO:0000313" key="8">
    <source>
        <dbReference type="EMBL" id="SKC84855.1"/>
    </source>
</evidence>
<dbReference type="InterPro" id="IPR020056">
    <property type="entry name" value="Rbsml_bL25/Gln-tRNA_synth_N"/>
</dbReference>